<dbReference type="InterPro" id="IPR012337">
    <property type="entry name" value="RNaseH-like_sf"/>
</dbReference>
<feature type="compositionally biased region" description="Gly residues" evidence="1">
    <location>
        <begin position="26"/>
        <end position="36"/>
    </location>
</feature>
<gene>
    <name evidence="3" type="ORF">FRX31_021018</name>
</gene>
<comment type="caution">
    <text evidence="3">The sequence shown here is derived from an EMBL/GenBank/DDBJ whole genome shotgun (WGS) entry which is preliminary data.</text>
</comment>
<reference evidence="3 4" key="1">
    <citation type="submission" date="2020-06" db="EMBL/GenBank/DDBJ databases">
        <title>Transcriptomic and genomic resources for Thalictrum thalictroides and T. hernandezii: Facilitating candidate gene discovery in an emerging model plant lineage.</title>
        <authorList>
            <person name="Arias T."/>
            <person name="Riano-Pachon D.M."/>
            <person name="Di Stilio V.S."/>
        </authorList>
    </citation>
    <scope>NUCLEOTIDE SEQUENCE [LARGE SCALE GENOMIC DNA]</scope>
    <source>
        <strain evidence="4">cv. WT478/WT964</strain>
        <tissue evidence="3">Leaves</tissue>
    </source>
</reference>
<dbReference type="AlphaFoldDB" id="A0A7J6VWA5"/>
<feature type="non-terminal residue" evidence="3">
    <location>
        <position position="1"/>
    </location>
</feature>
<evidence type="ECO:0000313" key="4">
    <source>
        <dbReference type="Proteomes" id="UP000554482"/>
    </source>
</evidence>
<protein>
    <submittedName>
        <fullName evidence="3">Argonaute</fullName>
    </submittedName>
</protein>
<evidence type="ECO:0000313" key="3">
    <source>
        <dbReference type="EMBL" id="KAF5189394.1"/>
    </source>
</evidence>
<dbReference type="GO" id="GO:0003676">
    <property type="term" value="F:nucleic acid binding"/>
    <property type="evidence" value="ECO:0007669"/>
    <property type="project" value="InterPro"/>
</dbReference>
<dbReference type="OrthoDB" id="10252740at2759"/>
<sequence>FQQRGRGIDRNRDRGRGRDRDRDRGCGGYNRGGALGRRGDRGGGGDHHDPLDYPHPRNGGGGGGYNGAAVRGRGGDYDGDRDDGDGDYRGGRNTRGRITRSGPGLHQAIPYAYGNYDRESSSSQVVSPLQNLLELRKSTGCKNTQPQLKYSSSEFPSRPSVGRLGEQFKVHIQPEITSINRVVMDELVKSFLGNRLLAYDGRSSFYTARPLLFYSKRFTVSPTNEGGARTNYVVEIKLVSKIDLRNDISAAAFVQKLKVIDFVADILNIKEVPKSRQFSDAEHLKVCKIVGGQRYTKRLNETQVANMVKMNNKKPVERETSILEMVVENDYQNDEYAKEFGIRISKSPTSVQARILPSPQLSYHGVDTRPKCGQWNMKNQKMFEGGVVKFWRCLNFAQFRVSNEKATAFCQKLASSSNIHGMKLSSHPIDSLYNARPEEAEQALKTIQKETMTMLKGKELDLLIVILPNSNGSLYGEVKRICETQLGIISQCVLAGTAERMNSHTLANIVLKINTKVGGDKRGA</sequence>
<proteinExistence type="predicted"/>
<evidence type="ECO:0000256" key="1">
    <source>
        <dbReference type="SAM" id="MobiDB-lite"/>
    </source>
</evidence>
<evidence type="ECO:0000259" key="2">
    <source>
        <dbReference type="PROSITE" id="PS50822"/>
    </source>
</evidence>
<dbReference type="Pfam" id="PF16487">
    <property type="entry name" value="ArgoMid"/>
    <property type="match status" value="1"/>
</dbReference>
<dbReference type="Pfam" id="PF02171">
    <property type="entry name" value="Piwi"/>
    <property type="match status" value="1"/>
</dbReference>
<dbReference type="SUPFAM" id="SSF53098">
    <property type="entry name" value="Ribonuclease H-like"/>
    <property type="match status" value="1"/>
</dbReference>
<dbReference type="InterPro" id="IPR036085">
    <property type="entry name" value="PAZ_dom_sf"/>
</dbReference>
<dbReference type="Proteomes" id="UP000554482">
    <property type="component" value="Unassembled WGS sequence"/>
</dbReference>
<dbReference type="InterPro" id="IPR003165">
    <property type="entry name" value="Piwi"/>
</dbReference>
<dbReference type="InterPro" id="IPR032473">
    <property type="entry name" value="Argonaute_Mid_dom"/>
</dbReference>
<organism evidence="3 4">
    <name type="scientific">Thalictrum thalictroides</name>
    <name type="common">Rue-anemone</name>
    <name type="synonym">Anemone thalictroides</name>
    <dbReference type="NCBI Taxonomy" id="46969"/>
    <lineage>
        <taxon>Eukaryota</taxon>
        <taxon>Viridiplantae</taxon>
        <taxon>Streptophyta</taxon>
        <taxon>Embryophyta</taxon>
        <taxon>Tracheophyta</taxon>
        <taxon>Spermatophyta</taxon>
        <taxon>Magnoliopsida</taxon>
        <taxon>Ranunculales</taxon>
        <taxon>Ranunculaceae</taxon>
        <taxon>Thalictroideae</taxon>
        <taxon>Thalictrum</taxon>
    </lineage>
</organism>
<dbReference type="SUPFAM" id="SSF101690">
    <property type="entry name" value="PAZ domain"/>
    <property type="match status" value="1"/>
</dbReference>
<feature type="compositionally biased region" description="Basic and acidic residues" evidence="1">
    <location>
        <begin position="1"/>
        <end position="25"/>
    </location>
</feature>
<name>A0A7J6VWA5_THATH</name>
<keyword evidence="4" id="KW-1185">Reference proteome</keyword>
<feature type="region of interest" description="Disordered" evidence="1">
    <location>
        <begin position="1"/>
        <end position="103"/>
    </location>
</feature>
<dbReference type="Pfam" id="PF16488">
    <property type="entry name" value="ArgoL2"/>
    <property type="match status" value="1"/>
</dbReference>
<feature type="domain" description="Piwi" evidence="2">
    <location>
        <begin position="462"/>
        <end position="519"/>
    </location>
</feature>
<dbReference type="Pfam" id="PF16486">
    <property type="entry name" value="ArgoN"/>
    <property type="match status" value="1"/>
</dbReference>
<dbReference type="Gene3D" id="3.40.50.2300">
    <property type="match status" value="1"/>
</dbReference>
<dbReference type="InterPro" id="IPR032472">
    <property type="entry name" value="ArgoL2"/>
</dbReference>
<accession>A0A7J6VWA5</accession>
<feature type="compositionally biased region" description="Basic and acidic residues" evidence="1">
    <location>
        <begin position="37"/>
        <end position="55"/>
    </location>
</feature>
<dbReference type="PROSITE" id="PS50822">
    <property type="entry name" value="PIWI"/>
    <property type="match status" value="1"/>
</dbReference>
<dbReference type="PANTHER" id="PTHR22891">
    <property type="entry name" value="EUKARYOTIC TRANSLATION INITIATION FACTOR 2C"/>
    <property type="match status" value="1"/>
</dbReference>
<dbReference type="EMBL" id="JABWDY010025532">
    <property type="protein sequence ID" value="KAF5189394.1"/>
    <property type="molecule type" value="Genomic_DNA"/>
</dbReference>
<dbReference type="InterPro" id="IPR032474">
    <property type="entry name" value="Argonaute_N"/>
</dbReference>